<dbReference type="Proteomes" id="UP000824881">
    <property type="component" value="Unassembled WGS sequence"/>
</dbReference>
<reference evidence="1 2" key="1">
    <citation type="journal article" date="2021" name="Appl. Environ. Microbiol.">
        <title>Genetic linkage and physical mapping for an oyster mushroom Pleurotus cornucopiae and QTL analysis for the trait cap color.</title>
        <authorList>
            <person name="Zhang Y."/>
            <person name="Gao W."/>
            <person name="Sonnenberg A."/>
            <person name="Chen Q."/>
            <person name="Zhang J."/>
            <person name="Huang C."/>
        </authorList>
    </citation>
    <scope>NUCLEOTIDE SEQUENCE [LARGE SCALE GENOMIC DNA]</scope>
    <source>
        <strain evidence="1">CCMSSC00406</strain>
    </source>
</reference>
<evidence type="ECO:0000313" key="2">
    <source>
        <dbReference type="Proteomes" id="UP000824881"/>
    </source>
</evidence>
<comment type="caution">
    <text evidence="1">The sequence shown here is derived from an EMBL/GenBank/DDBJ whole genome shotgun (WGS) entry which is preliminary data.</text>
</comment>
<organism evidence="1 2">
    <name type="scientific">Pleurotus cornucopiae</name>
    <name type="common">Cornucopia mushroom</name>
    <dbReference type="NCBI Taxonomy" id="5321"/>
    <lineage>
        <taxon>Eukaryota</taxon>
        <taxon>Fungi</taxon>
        <taxon>Dikarya</taxon>
        <taxon>Basidiomycota</taxon>
        <taxon>Agaricomycotina</taxon>
        <taxon>Agaricomycetes</taxon>
        <taxon>Agaricomycetidae</taxon>
        <taxon>Agaricales</taxon>
        <taxon>Pleurotineae</taxon>
        <taxon>Pleurotaceae</taxon>
        <taxon>Pleurotus</taxon>
    </lineage>
</organism>
<proteinExistence type="predicted"/>
<dbReference type="EMBL" id="WQMT02000011">
    <property type="protein sequence ID" value="KAG9217800.1"/>
    <property type="molecule type" value="Genomic_DNA"/>
</dbReference>
<sequence length="653" mass="72250">MQVVSTTTQRPPSSKIPPFLRTRTWRRLFTNTSIPREISQATIYDMGLGKELPQDLKGKVDYDRGRYDRGGYGKVFKGMFNAGHGKKVMVAVKFLEMSFSGPDMDVKIVQYLHRETLVWRTLKHPNILSLLGICSGLDNPMSPVPALISPYCPHGTLREYLQKHPETSRMPIAYQLASAVHYIHARDIIHGDVKPDNVLVDEEGRPLLCDFGRSRIVGVDGFDTTLTSSQHYTAPELLNSEDEIVPLTKPSDIFSLSVTLLRLFATTSVPRMRRLLVNNSKDDASDNPASDITGLIKITRNEVRRGVMAGVSLGTIRRGRFKKEKVAIKIIDGGPGTPGSFFAASMKKMLEESSPLWSRVDHPNLVPFYGVAFGLAYMPAIVYPFYSNGNVLSYMAQRYPGEVDLENTDRFTTMLALMVEVAKGLEYLHTFNPPIIHGDVRGASIFISDDGHAMLCDYGLTLSTPEELPDHIYARPVGVARWMAPEIMATIAHEEVYGPPTGRSKQTDIYAYAMTILEVYTGLPPFGQLVTDEKGTHPLVRVDDGAVKIVLEGGRPPLSGILQSNEGLRALVERAWDASPENRPDAAEIIRILEPMVPNTPEGAQLATTPNPPSGGSASGKVYGVVHYLVVNPWGHIRTSLKSVYDSLRRSLH</sequence>
<gene>
    <name evidence="1" type="ORF">CCMSSC00406_0005170</name>
</gene>
<keyword evidence="2" id="KW-1185">Reference proteome</keyword>
<protein>
    <submittedName>
        <fullName evidence="1">Uncharacterized protein</fullName>
    </submittedName>
</protein>
<evidence type="ECO:0000313" key="1">
    <source>
        <dbReference type="EMBL" id="KAG9217800.1"/>
    </source>
</evidence>
<name>A0ACB7IJE0_PLECO</name>
<accession>A0ACB7IJE0</accession>